<name>A0A7S0H6U3_9EUKA</name>
<evidence type="ECO:0000256" key="2">
    <source>
        <dbReference type="SAM" id="Phobius"/>
    </source>
</evidence>
<feature type="transmembrane region" description="Helical" evidence="2">
    <location>
        <begin position="66"/>
        <end position="91"/>
    </location>
</feature>
<feature type="compositionally biased region" description="Polar residues" evidence="1">
    <location>
        <begin position="288"/>
        <end position="305"/>
    </location>
</feature>
<protein>
    <submittedName>
        <fullName evidence="3">Uncharacterized protein</fullName>
    </submittedName>
</protein>
<evidence type="ECO:0000256" key="1">
    <source>
        <dbReference type="SAM" id="MobiDB-lite"/>
    </source>
</evidence>
<feature type="region of interest" description="Disordered" evidence="1">
    <location>
        <begin position="336"/>
        <end position="378"/>
    </location>
</feature>
<feature type="transmembrane region" description="Helical" evidence="2">
    <location>
        <begin position="169"/>
        <end position="190"/>
    </location>
</feature>
<feature type="region of interest" description="Disordered" evidence="1">
    <location>
        <begin position="286"/>
        <end position="305"/>
    </location>
</feature>
<feature type="compositionally biased region" description="Polar residues" evidence="1">
    <location>
        <begin position="514"/>
        <end position="523"/>
    </location>
</feature>
<feature type="transmembrane region" description="Helical" evidence="2">
    <location>
        <begin position="35"/>
        <end position="54"/>
    </location>
</feature>
<gene>
    <name evidence="3" type="ORF">LAMO00422_LOCUS22377</name>
</gene>
<organism evidence="3">
    <name type="scientific">Amorphochlora amoebiformis</name>
    <dbReference type="NCBI Taxonomy" id="1561963"/>
    <lineage>
        <taxon>Eukaryota</taxon>
        <taxon>Sar</taxon>
        <taxon>Rhizaria</taxon>
        <taxon>Cercozoa</taxon>
        <taxon>Chlorarachniophyceae</taxon>
        <taxon>Amorphochlora</taxon>
    </lineage>
</organism>
<sequence>MMEVWIQCVILILLLIGGCAICLVAVAHFNRFPPLRMGVLVLYGTAIVLSIVRFSIKLFKVQIATFYFTVTFNLVGQAIAITGLVDCWQFIYNYYHLVSSDVSTPIFLRRWFWLSVLGILPFPIFVSKTLPLIYYRIVSLVLVLLEKIAYILVVWILPRKNPSFAVARLYYGMSVICRAGIAAGIFLRIFDVAQLYVYMTHFSSVVLVIFSLMMYTKQFKRIFKCLFLRNYAPSQVDTRVVAKRFYQSSMRGNQSSVYGGRVSRIRNYNESVSKARRISNPRIGCVPMSTSITPRSNNTPMSVNRRNQKLQDKEYWVSTGLRSTSARIHKNRTPTICENEKFPGSHPLSKEKSDSEISKSIHSLKQQAYSPKIDASPPAVTTLNRSRITDMKSTPLKLAVSDEYCRKMSRTSENSSQNQENPIKSVCGEIRSLSIQDHDKNSGHPSHERVLSLASYENEIKSPNNRKLRSHRSSDPTFLFQRRNNEISRLSVCQSRPRHIESSRSSAGASVPSTRTNSAETGN</sequence>
<feature type="compositionally biased region" description="Basic and acidic residues" evidence="1">
    <location>
        <begin position="338"/>
        <end position="359"/>
    </location>
</feature>
<feature type="transmembrane region" description="Helical" evidence="2">
    <location>
        <begin position="137"/>
        <end position="157"/>
    </location>
</feature>
<feature type="region of interest" description="Disordered" evidence="1">
    <location>
        <begin position="490"/>
        <end position="523"/>
    </location>
</feature>
<feature type="compositionally biased region" description="Low complexity" evidence="1">
    <location>
        <begin position="503"/>
        <end position="513"/>
    </location>
</feature>
<feature type="transmembrane region" description="Helical" evidence="2">
    <location>
        <begin position="195"/>
        <end position="215"/>
    </location>
</feature>
<evidence type="ECO:0000313" key="3">
    <source>
        <dbReference type="EMBL" id="CAD8463415.1"/>
    </source>
</evidence>
<keyword evidence="2" id="KW-0812">Transmembrane</keyword>
<reference evidence="3" key="1">
    <citation type="submission" date="2021-01" db="EMBL/GenBank/DDBJ databases">
        <authorList>
            <person name="Corre E."/>
            <person name="Pelletier E."/>
            <person name="Niang G."/>
            <person name="Scheremetjew M."/>
            <person name="Finn R."/>
            <person name="Kale V."/>
            <person name="Holt S."/>
            <person name="Cochrane G."/>
            <person name="Meng A."/>
            <person name="Brown T."/>
            <person name="Cohen L."/>
        </authorList>
    </citation>
    <scope>NUCLEOTIDE SEQUENCE</scope>
    <source>
        <strain evidence="3">CCMP2058</strain>
    </source>
</reference>
<accession>A0A7S0H6U3</accession>
<keyword evidence="2" id="KW-1133">Transmembrane helix</keyword>
<dbReference type="AlphaFoldDB" id="A0A7S0H6U3"/>
<feature type="transmembrane region" description="Helical" evidence="2">
    <location>
        <begin position="9"/>
        <end position="29"/>
    </location>
</feature>
<keyword evidence="2" id="KW-0472">Membrane</keyword>
<proteinExistence type="predicted"/>
<feature type="transmembrane region" description="Helical" evidence="2">
    <location>
        <begin position="111"/>
        <end position="130"/>
    </location>
</feature>
<dbReference type="EMBL" id="HBEM01032759">
    <property type="protein sequence ID" value="CAD8463415.1"/>
    <property type="molecule type" value="Transcribed_RNA"/>
</dbReference>